<protein>
    <submittedName>
        <fullName evidence="5">Glycosyltransferase family 2 protein</fullName>
    </submittedName>
</protein>
<evidence type="ECO:0000313" key="6">
    <source>
        <dbReference type="Proteomes" id="UP000267077"/>
    </source>
</evidence>
<dbReference type="Proteomes" id="UP000267077">
    <property type="component" value="Unassembled WGS sequence"/>
</dbReference>
<dbReference type="Pfam" id="PF00535">
    <property type="entry name" value="Glycos_transf_2"/>
    <property type="match status" value="1"/>
</dbReference>
<name>A0A3S0QVV2_9GAMM</name>
<dbReference type="AlphaFoldDB" id="A0A3S0QVV2"/>
<evidence type="ECO:0000256" key="1">
    <source>
        <dbReference type="ARBA" id="ARBA00006739"/>
    </source>
</evidence>
<accession>A0A3S0QVV2</accession>
<dbReference type="SUPFAM" id="SSF53448">
    <property type="entry name" value="Nucleotide-diphospho-sugar transferases"/>
    <property type="match status" value="1"/>
</dbReference>
<gene>
    <name evidence="5" type="ORF">EKH79_15485</name>
</gene>
<keyword evidence="6" id="KW-1185">Reference proteome</keyword>
<evidence type="ECO:0000256" key="2">
    <source>
        <dbReference type="ARBA" id="ARBA00022676"/>
    </source>
</evidence>
<evidence type="ECO:0000313" key="5">
    <source>
        <dbReference type="EMBL" id="RUL62281.1"/>
    </source>
</evidence>
<comment type="similarity">
    <text evidence="1">Belongs to the glycosyltransferase 2 family.</text>
</comment>
<sequence length="303" mass="33602">MKVDAHMTPGDVVGLVLHFRTPQRTLSCLDSLRREGITEVVIVDNSQDGGDSVLAMTLGIKALSERGMRATVLPQERNLGFAAGVNVGIRHIISEYSADVLLINSDATLGSGALAAMRQLLPDATLVAPYASAADGGQLQSPLVFYQKYLALYLRRPVLGSINYPSGSCLLVRRDYVRTDIFDDEFFFYGEDVMLGHRITEGDDVFRDCPSATIVHGGSVSSKNGSRFYEYHMNRAHWLLARKLAANHLERFVCVFLRCITLPLRALVRSFRWRSLTPLIGLGWATSDVLRGRYRDLTPPVAR</sequence>
<evidence type="ECO:0000259" key="4">
    <source>
        <dbReference type="Pfam" id="PF00535"/>
    </source>
</evidence>
<keyword evidence="3 5" id="KW-0808">Transferase</keyword>
<dbReference type="EMBL" id="RYZR01000007">
    <property type="protein sequence ID" value="RUL62281.1"/>
    <property type="molecule type" value="Genomic_DNA"/>
</dbReference>
<dbReference type="InterPro" id="IPR001173">
    <property type="entry name" value="Glyco_trans_2-like"/>
</dbReference>
<dbReference type="Gene3D" id="3.90.550.10">
    <property type="entry name" value="Spore Coat Polysaccharide Biosynthesis Protein SpsA, Chain A"/>
    <property type="match status" value="1"/>
</dbReference>
<dbReference type="PANTHER" id="PTHR43179:SF12">
    <property type="entry name" value="GALACTOFURANOSYLTRANSFERASE GLFT2"/>
    <property type="match status" value="1"/>
</dbReference>
<feature type="domain" description="Glycosyltransferase 2-like" evidence="4">
    <location>
        <begin position="22"/>
        <end position="177"/>
    </location>
</feature>
<proteinExistence type="inferred from homology"/>
<keyword evidence="2" id="KW-0328">Glycosyltransferase</keyword>
<dbReference type="InterPro" id="IPR029044">
    <property type="entry name" value="Nucleotide-diphossugar_trans"/>
</dbReference>
<dbReference type="GO" id="GO:0016757">
    <property type="term" value="F:glycosyltransferase activity"/>
    <property type="evidence" value="ECO:0007669"/>
    <property type="project" value="UniProtKB-KW"/>
</dbReference>
<organism evidence="5 6">
    <name type="scientific">Dyella dinghuensis</name>
    <dbReference type="NCBI Taxonomy" id="1920169"/>
    <lineage>
        <taxon>Bacteria</taxon>
        <taxon>Pseudomonadati</taxon>
        <taxon>Pseudomonadota</taxon>
        <taxon>Gammaproteobacteria</taxon>
        <taxon>Lysobacterales</taxon>
        <taxon>Rhodanobacteraceae</taxon>
        <taxon>Dyella</taxon>
    </lineage>
</organism>
<dbReference type="PANTHER" id="PTHR43179">
    <property type="entry name" value="RHAMNOSYLTRANSFERASE WBBL"/>
    <property type="match status" value="1"/>
</dbReference>
<comment type="caution">
    <text evidence="5">The sequence shown here is derived from an EMBL/GenBank/DDBJ whole genome shotgun (WGS) entry which is preliminary data.</text>
</comment>
<reference evidence="5 6" key="1">
    <citation type="submission" date="2018-12" db="EMBL/GenBank/DDBJ databases">
        <title>Dyella dinghuensis sp. nov. DHOA06 and Dyella choica sp. nov. 4M-K27, isolated from forest soil.</title>
        <authorList>
            <person name="Qiu L.-H."/>
            <person name="Gao Z.-H."/>
        </authorList>
    </citation>
    <scope>NUCLEOTIDE SEQUENCE [LARGE SCALE GENOMIC DNA]</scope>
    <source>
        <strain evidence="5 6">DHOA06</strain>
    </source>
</reference>
<evidence type="ECO:0000256" key="3">
    <source>
        <dbReference type="ARBA" id="ARBA00022679"/>
    </source>
</evidence>